<dbReference type="Pfam" id="PF13458">
    <property type="entry name" value="Peripla_BP_6"/>
    <property type="match status" value="1"/>
</dbReference>
<dbReference type="AlphaFoldDB" id="A0A2A4TAR0"/>
<organism evidence="4 5">
    <name type="scientific">SAR324 cluster bacterium</name>
    <dbReference type="NCBI Taxonomy" id="2024889"/>
    <lineage>
        <taxon>Bacteria</taxon>
        <taxon>Deltaproteobacteria</taxon>
        <taxon>SAR324 cluster</taxon>
    </lineage>
</organism>
<comment type="similarity">
    <text evidence="1">Belongs to the leucine-binding protein family.</text>
</comment>
<evidence type="ECO:0000256" key="1">
    <source>
        <dbReference type="ARBA" id="ARBA00010062"/>
    </source>
</evidence>
<evidence type="ECO:0000259" key="3">
    <source>
        <dbReference type="Pfam" id="PF13458"/>
    </source>
</evidence>
<dbReference type="Proteomes" id="UP000218113">
    <property type="component" value="Unassembled WGS sequence"/>
</dbReference>
<evidence type="ECO:0000313" key="4">
    <source>
        <dbReference type="EMBL" id="PCI30623.1"/>
    </source>
</evidence>
<feature type="domain" description="Leucine-binding protein" evidence="3">
    <location>
        <begin position="335"/>
        <end position="529"/>
    </location>
</feature>
<dbReference type="Gene3D" id="3.40.50.2300">
    <property type="match status" value="2"/>
</dbReference>
<gene>
    <name evidence="4" type="ORF">COB67_01350</name>
</gene>
<dbReference type="EMBL" id="NVSR01000003">
    <property type="protein sequence ID" value="PCI30623.1"/>
    <property type="molecule type" value="Genomic_DNA"/>
</dbReference>
<evidence type="ECO:0000313" key="5">
    <source>
        <dbReference type="Proteomes" id="UP000218113"/>
    </source>
</evidence>
<protein>
    <recommendedName>
        <fullName evidence="3">Leucine-binding protein domain-containing protein</fullName>
    </recommendedName>
</protein>
<proteinExistence type="inferred from homology"/>
<dbReference type="SUPFAM" id="SSF53822">
    <property type="entry name" value="Periplasmic binding protein-like I"/>
    <property type="match status" value="1"/>
</dbReference>
<comment type="caution">
    <text evidence="4">The sequence shown here is derived from an EMBL/GenBank/DDBJ whole genome shotgun (WGS) entry which is preliminary data.</text>
</comment>
<dbReference type="InterPro" id="IPR028081">
    <property type="entry name" value="Leu-bd"/>
</dbReference>
<accession>A0A2A4TAR0</accession>
<dbReference type="PANTHER" id="PTHR30483">
    <property type="entry name" value="LEUCINE-SPECIFIC-BINDING PROTEIN"/>
    <property type="match status" value="1"/>
</dbReference>
<dbReference type="InterPro" id="IPR028082">
    <property type="entry name" value="Peripla_BP_I"/>
</dbReference>
<dbReference type="CDD" id="cd06339">
    <property type="entry name" value="PBP1_YraM_LppC_lipoprotein-like"/>
    <property type="match status" value="1"/>
</dbReference>
<dbReference type="PANTHER" id="PTHR30483:SF6">
    <property type="entry name" value="PERIPLASMIC BINDING PROTEIN OF ABC TRANSPORTER FOR NATURAL AMINO ACIDS"/>
    <property type="match status" value="1"/>
</dbReference>
<reference evidence="5" key="1">
    <citation type="submission" date="2017-08" db="EMBL/GenBank/DDBJ databases">
        <title>A dynamic microbial community with high functional redundancy inhabits the cold, oxic subseafloor aquifer.</title>
        <authorList>
            <person name="Tully B.J."/>
            <person name="Wheat C.G."/>
            <person name="Glazer B.T."/>
            <person name="Huber J.A."/>
        </authorList>
    </citation>
    <scope>NUCLEOTIDE SEQUENCE [LARGE SCALE GENOMIC DNA]</scope>
</reference>
<dbReference type="InterPro" id="IPR051010">
    <property type="entry name" value="BCAA_transport"/>
</dbReference>
<name>A0A2A4TAR0_9DELT</name>
<keyword evidence="2" id="KW-0732">Signal</keyword>
<sequence>MWKETAFIDHQVLYFTNSKSRKMRNQTIFFLKAYALLLLVALTLTVEVVAQSFLSQAPLPQKNTVTQEELAFDALKASQEPETVDVLVSDQSPLFLTPSFLSKINQLIENANYRPALFQLLEYPVQFEAEITAEEEFDLLEHRLFLLIKVHYLLNESQESLSLAQDFLENYSNGLNYYQVYYYYAATLNALKQPLEYTSLITEQFFEALTLDKSTKLRSYLVQDALNKKDFYTALSFLEDDFGSFIPSYEQWFSKIVEKIENYEEIENLLISYDTPLISSQLYLRKVQLLIRDYRYLEAYDFTNLLMQSDDFNVQLFGELLSQQEMLDTALKTQPYKIGIILPFSHKRFKSLANQVRDGLELALQDFTMEGKPIQLVFQDSIPKKDKTITSKKARYEQSREHMQDIIQKLVLEEQVIAILGPLTKNNSLLAGEFAEAYRVPILSYSLTEDIGKSLPYLYRFQRSKVREAKTLANYAADYLNAKRFILFYPAGKTGFRSMQAFADQVTSRGGKIVGVSRVQRQQSDFNNSFLSMTGGYRSISEEEELELEQSRERLPPVVDFDAVYAPLPPKTLKIINSFLRLFKADKTWVLAGSAVNVKENQLMDNTRRLRFVDTFAISSERTFLQPFYEAHWRNYNFRPHYDPPTSYTFYGYESLELLTKLLNNPQRHYRESLKRAIDELKDFPVLTGTINAQPNGELSKELKVLKIKRKNTVSVF</sequence>
<evidence type="ECO:0000256" key="2">
    <source>
        <dbReference type="ARBA" id="ARBA00022729"/>
    </source>
</evidence>